<proteinExistence type="predicted"/>
<evidence type="ECO:0000313" key="2">
    <source>
        <dbReference type="Proteomes" id="UP000282211"/>
    </source>
</evidence>
<dbReference type="Pfam" id="PF02924">
    <property type="entry name" value="HDPD"/>
    <property type="match status" value="1"/>
</dbReference>
<name>A0A420WDF4_9PROT</name>
<dbReference type="AlphaFoldDB" id="A0A420WDF4"/>
<organism evidence="1 2">
    <name type="scientific">Litorimonas taeanensis</name>
    <dbReference type="NCBI Taxonomy" id="568099"/>
    <lineage>
        <taxon>Bacteria</taxon>
        <taxon>Pseudomonadati</taxon>
        <taxon>Pseudomonadota</taxon>
        <taxon>Alphaproteobacteria</taxon>
        <taxon>Maricaulales</taxon>
        <taxon>Robiginitomaculaceae</taxon>
    </lineage>
</organism>
<keyword evidence="2" id="KW-1185">Reference proteome</keyword>
<dbReference type="InParanoid" id="A0A420WDF4"/>
<dbReference type="EMBL" id="RBII01000002">
    <property type="protein sequence ID" value="RKQ68950.1"/>
    <property type="molecule type" value="Genomic_DNA"/>
</dbReference>
<accession>A0A420WDF4</accession>
<gene>
    <name evidence="1" type="ORF">DES40_1726</name>
</gene>
<reference evidence="1 2" key="1">
    <citation type="submission" date="2018-10" db="EMBL/GenBank/DDBJ databases">
        <title>Genomic Encyclopedia of Type Strains, Phase IV (KMG-IV): sequencing the most valuable type-strain genomes for metagenomic binning, comparative biology and taxonomic classification.</title>
        <authorList>
            <person name="Goeker M."/>
        </authorList>
    </citation>
    <scope>NUCLEOTIDE SEQUENCE [LARGE SCALE GENOMIC DNA]</scope>
    <source>
        <strain evidence="1 2">DSM 22008</strain>
    </source>
</reference>
<sequence length="117" mass="12090">MTATFDSESYTPEEIHAGDYPIQTETATAGAAVTAITVIGRVTSSKKVIASDPAAEDGSEVPIGISAHAAAADDDPLTFYKSGGFDISKIEKGDWTDAALIAAFDRTPITLKTLGAI</sequence>
<dbReference type="OrthoDB" id="7996345at2"/>
<dbReference type="Proteomes" id="UP000282211">
    <property type="component" value="Unassembled WGS sequence"/>
</dbReference>
<comment type="caution">
    <text evidence="1">The sequence shown here is derived from an EMBL/GenBank/DDBJ whole genome shotgun (WGS) entry which is preliminary data.</text>
</comment>
<dbReference type="RefSeq" id="WP_121100783.1">
    <property type="nucleotide sequence ID" value="NZ_RBII01000002.1"/>
</dbReference>
<protein>
    <submittedName>
        <fullName evidence="1">Bacteriophage lambda head decoration protein D</fullName>
    </submittedName>
</protein>
<dbReference type="Gene3D" id="2.40.300.10">
    <property type="entry name" value="Head decoration protein D"/>
    <property type="match status" value="1"/>
</dbReference>
<dbReference type="InterPro" id="IPR004195">
    <property type="entry name" value="Head_decoration_D"/>
</dbReference>
<evidence type="ECO:0000313" key="1">
    <source>
        <dbReference type="EMBL" id="RKQ68950.1"/>
    </source>
</evidence>